<accession>J3TEL4</accession>
<dbReference type="KEGG" id="crt:A355_0201"/>
<dbReference type="STRING" id="1202539.A355_0201"/>
<comment type="subcellular location">
    <subcellularLocation>
        <location evidence="1">Membrane</location>
        <topology evidence="1">Multi-pass membrane protein</topology>
    </subcellularLocation>
</comment>
<evidence type="ECO:0000256" key="6">
    <source>
        <dbReference type="ARBA" id="ARBA00022982"/>
    </source>
</evidence>
<dbReference type="SUPFAM" id="SSF81464">
    <property type="entry name" value="Cytochrome c oxidase subunit II-like, transmembrane region"/>
    <property type="match status" value="1"/>
</dbReference>
<evidence type="ECO:0000256" key="8">
    <source>
        <dbReference type="ARBA" id="ARBA00023136"/>
    </source>
</evidence>
<evidence type="ECO:0000256" key="5">
    <source>
        <dbReference type="ARBA" id="ARBA00022692"/>
    </source>
</evidence>
<dbReference type="Gene3D" id="2.60.40.420">
    <property type="entry name" value="Cupredoxins - blue copper proteins"/>
    <property type="match status" value="1"/>
</dbReference>
<dbReference type="PANTHER" id="PTHR22888">
    <property type="entry name" value="CYTOCHROME C OXIDASE, SUBUNIT II"/>
    <property type="match status" value="1"/>
</dbReference>
<protein>
    <submittedName>
        <fullName evidence="12">Cytochrome O ubiquinol oxidase subunit II</fullName>
    </submittedName>
</protein>
<dbReference type="EMBL" id="CP003544">
    <property type="protein sequence ID" value="AFP84217.1"/>
    <property type="molecule type" value="Genomic_DNA"/>
</dbReference>
<dbReference type="Proteomes" id="UP000003933">
    <property type="component" value="Chromosome"/>
</dbReference>
<dbReference type="GO" id="GO:0005507">
    <property type="term" value="F:copper ion binding"/>
    <property type="evidence" value="ECO:0007669"/>
    <property type="project" value="InterPro"/>
</dbReference>
<evidence type="ECO:0000313" key="12">
    <source>
        <dbReference type="EMBL" id="AFP84217.1"/>
    </source>
</evidence>
<keyword evidence="6" id="KW-0249">Electron transport</keyword>
<feature type="transmembrane region" description="Helical" evidence="9">
    <location>
        <begin position="26"/>
        <end position="49"/>
    </location>
</feature>
<evidence type="ECO:0000256" key="4">
    <source>
        <dbReference type="ARBA" id="ARBA00022660"/>
    </source>
</evidence>
<dbReference type="AlphaFoldDB" id="J3TEL4"/>
<keyword evidence="5 9" id="KW-0812">Transmembrane</keyword>
<comment type="similarity">
    <text evidence="2">Belongs to the cytochrome c oxidase subunit 2 family.</text>
</comment>
<reference evidence="12 13" key="1">
    <citation type="journal article" date="2012" name="Mol. Biol. Evol.">
        <title>Genome reduction and co-evolution between the primary and secondary bacterial symbionts of psyllids.</title>
        <authorList>
            <person name="Sloan D.B."/>
            <person name="Moran N.A."/>
        </authorList>
    </citation>
    <scope>NUCLEOTIDE SEQUENCE [LARGE SCALE GENOMIC DNA]</scope>
    <source>
        <strain evidence="12 13">HT</strain>
    </source>
</reference>
<dbReference type="GO" id="GO:0042773">
    <property type="term" value="P:ATP synthesis coupled electron transport"/>
    <property type="evidence" value="ECO:0007669"/>
    <property type="project" value="TreeGrafter"/>
</dbReference>
<keyword evidence="8 9" id="KW-0472">Membrane</keyword>
<dbReference type="OrthoDB" id="9783445at2"/>
<evidence type="ECO:0000259" key="11">
    <source>
        <dbReference type="PROSITE" id="PS50999"/>
    </source>
</evidence>
<evidence type="ECO:0000256" key="7">
    <source>
        <dbReference type="ARBA" id="ARBA00022989"/>
    </source>
</evidence>
<dbReference type="InterPro" id="IPR045187">
    <property type="entry name" value="CcO_II"/>
</dbReference>
<name>J3TEL4_CARRU</name>
<feature type="domain" description="Cytochrome oxidase subunit II transmembrane region profile" evidence="11">
    <location>
        <begin position="1"/>
        <end position="94"/>
    </location>
</feature>
<dbReference type="SUPFAM" id="SSF49503">
    <property type="entry name" value="Cupredoxins"/>
    <property type="match status" value="1"/>
</dbReference>
<proteinExistence type="inferred from homology"/>
<organism evidence="12 13">
    <name type="scientific">Candidatus Carsonella ruddii HT isolate Thao2000</name>
    <dbReference type="NCBI Taxonomy" id="1202539"/>
    <lineage>
        <taxon>Bacteria</taxon>
        <taxon>Pseudomonadati</taxon>
        <taxon>Pseudomonadota</taxon>
        <taxon>Gammaproteobacteria</taxon>
        <taxon>Oceanospirillales</taxon>
        <taxon>Halomonadaceae</taxon>
        <taxon>Zymobacter group</taxon>
        <taxon>Candidatus Carsonella</taxon>
    </lineage>
</organism>
<feature type="domain" description="Cytochrome oxidase subunit II copper A binding" evidence="10">
    <location>
        <begin position="100"/>
        <end position="212"/>
    </location>
</feature>
<dbReference type="PROSITE" id="PS50857">
    <property type="entry name" value="COX2_CUA"/>
    <property type="match status" value="1"/>
</dbReference>
<evidence type="ECO:0000256" key="1">
    <source>
        <dbReference type="ARBA" id="ARBA00004141"/>
    </source>
</evidence>
<dbReference type="InterPro" id="IPR002429">
    <property type="entry name" value="CcO_II-like_C"/>
</dbReference>
<keyword evidence="4" id="KW-0679">Respiratory chain</keyword>
<evidence type="ECO:0000256" key="3">
    <source>
        <dbReference type="ARBA" id="ARBA00022448"/>
    </source>
</evidence>
<dbReference type="RefSeq" id="WP_014887517.1">
    <property type="nucleotide sequence ID" value="NC_018417.1"/>
</dbReference>
<gene>
    <name evidence="12" type="primary">cyoA</name>
    <name evidence="12" type="ORF">A355_0201</name>
</gene>
<evidence type="ECO:0000313" key="13">
    <source>
        <dbReference type="Proteomes" id="UP000003933"/>
    </source>
</evidence>
<dbReference type="InterPro" id="IPR008972">
    <property type="entry name" value="Cupredoxin"/>
</dbReference>
<keyword evidence="7 9" id="KW-1133">Transmembrane helix</keyword>
<dbReference type="PROSITE" id="PS50999">
    <property type="entry name" value="COX2_TM"/>
    <property type="match status" value="1"/>
</dbReference>
<dbReference type="PATRIC" id="fig|1202539.3.peg.168"/>
<dbReference type="InterPro" id="IPR011759">
    <property type="entry name" value="Cyt_c_oxidase_su2_TM_dom"/>
</dbReference>
<dbReference type="PANTHER" id="PTHR22888:SF18">
    <property type="entry name" value="CYTOCHROME BO(3) UBIQUINOL OXIDASE SUBUNIT 2"/>
    <property type="match status" value="1"/>
</dbReference>
<dbReference type="Pfam" id="PF00116">
    <property type="entry name" value="COX2"/>
    <property type="match status" value="1"/>
</dbReference>
<evidence type="ECO:0000256" key="2">
    <source>
        <dbReference type="ARBA" id="ARBA00007866"/>
    </source>
</evidence>
<sequence>MFFKKYIHIKDKIHFLSLNRILENKLLLNTIYLILIINVFIFIIFNYIYKNKKRIVFLSDSILIENIIWIIPTLIILFLSMYTIKSCYFLNPFKNNYLNIKPLIIEIISFNWKWCFIFPKQKILTFNEVCLPIYIPIKFYLISNNIMNSLCIPKIGYQIYCMNNCIKYYYFIILKHGVSHGINSNYNGIENNYMRINFFFVLKKTFFNWINIIKNSSKINIFYFNKIIKKGFFFFSKFFSISKNKIFFSIIKKK</sequence>
<dbReference type="GO" id="GO:0004129">
    <property type="term" value="F:cytochrome-c oxidase activity"/>
    <property type="evidence" value="ECO:0007669"/>
    <property type="project" value="InterPro"/>
</dbReference>
<dbReference type="InterPro" id="IPR036257">
    <property type="entry name" value="Cyt_c_oxidase_su2_TM_sf"/>
</dbReference>
<keyword evidence="3" id="KW-0813">Transport</keyword>
<feature type="transmembrane region" description="Helical" evidence="9">
    <location>
        <begin position="61"/>
        <end position="84"/>
    </location>
</feature>
<evidence type="ECO:0000256" key="9">
    <source>
        <dbReference type="SAM" id="Phobius"/>
    </source>
</evidence>
<dbReference type="HOGENOM" id="CLU_036876_6_1_6"/>
<evidence type="ECO:0000259" key="10">
    <source>
        <dbReference type="PROSITE" id="PS50857"/>
    </source>
</evidence>
<dbReference type="GO" id="GO:0016020">
    <property type="term" value="C:membrane"/>
    <property type="evidence" value="ECO:0007669"/>
    <property type="project" value="UniProtKB-SubCell"/>
</dbReference>